<reference evidence="2" key="2">
    <citation type="submission" date="2008-12" db="EMBL/GenBank/DDBJ databases">
        <title>Improved gene annotation of the rice (Oryza sativa) genomes.</title>
        <authorList>
            <person name="Wang J."/>
            <person name="Li R."/>
            <person name="Fan W."/>
            <person name="Huang Q."/>
            <person name="Zhang J."/>
            <person name="Zhou Y."/>
            <person name="Hu Y."/>
            <person name="Zi S."/>
            <person name="Li J."/>
            <person name="Ni P."/>
            <person name="Zheng H."/>
            <person name="Zhang Y."/>
            <person name="Zhao M."/>
            <person name="Hao Q."/>
            <person name="McDermott J."/>
            <person name="Samudrala R."/>
            <person name="Kristiansen K."/>
            <person name="Wong G.K.-S."/>
        </authorList>
    </citation>
    <scope>NUCLEOTIDE SEQUENCE</scope>
</reference>
<organism evidence="2">
    <name type="scientific">Oryza sativa subsp. japonica</name>
    <name type="common">Rice</name>
    <dbReference type="NCBI Taxonomy" id="39947"/>
    <lineage>
        <taxon>Eukaryota</taxon>
        <taxon>Viridiplantae</taxon>
        <taxon>Streptophyta</taxon>
        <taxon>Embryophyta</taxon>
        <taxon>Tracheophyta</taxon>
        <taxon>Spermatophyta</taxon>
        <taxon>Magnoliopsida</taxon>
        <taxon>Liliopsida</taxon>
        <taxon>Poales</taxon>
        <taxon>Poaceae</taxon>
        <taxon>BOP clade</taxon>
        <taxon>Oryzoideae</taxon>
        <taxon>Oryzeae</taxon>
        <taxon>Oryzinae</taxon>
        <taxon>Oryza</taxon>
        <taxon>Oryza sativa</taxon>
    </lineage>
</organism>
<dbReference type="PANTHER" id="PTHR31050:SF15">
    <property type="entry name" value="OS08G0413200 PROTEIN"/>
    <property type="match status" value="1"/>
</dbReference>
<name>B9G0V8_ORYSJ</name>
<accession>B9G0V8</accession>
<feature type="region of interest" description="Disordered" evidence="1">
    <location>
        <begin position="1"/>
        <end position="22"/>
    </location>
</feature>
<gene>
    <name evidence="2" type="ORF">OsJ_27299</name>
</gene>
<dbReference type="InterPro" id="IPR010683">
    <property type="entry name" value="DUF1262"/>
</dbReference>
<evidence type="ECO:0000256" key="1">
    <source>
        <dbReference type="SAM" id="MobiDB-lite"/>
    </source>
</evidence>
<dbReference type="PANTHER" id="PTHR31050">
    <property type="entry name" value="OS08G0413200 PROTEIN"/>
    <property type="match status" value="1"/>
</dbReference>
<dbReference type="Proteomes" id="UP000007752">
    <property type="component" value="Chromosome 8"/>
</dbReference>
<protein>
    <submittedName>
        <fullName evidence="2">Uncharacterized protein</fullName>
    </submittedName>
</protein>
<dbReference type="Pfam" id="PF06880">
    <property type="entry name" value="DUF1262"/>
    <property type="match status" value="1"/>
</dbReference>
<evidence type="ECO:0000313" key="2">
    <source>
        <dbReference type="EMBL" id="EEE68675.1"/>
    </source>
</evidence>
<dbReference type="EMBL" id="CM000145">
    <property type="protein sequence ID" value="EEE68675.1"/>
    <property type="molecule type" value="Genomic_DNA"/>
</dbReference>
<proteinExistence type="predicted"/>
<dbReference type="AlphaFoldDB" id="B9G0V8"/>
<sequence length="359" mass="39729">MSRYQDNPQAAAEPPPDGPGSGILVVEDEAAVERATRWWGLWLDRQVYGLPFPQSRKLKVEYATARMDGGGRAGTTHRTHTHTDRDDVVFVPVVGQPLSSGRYYAVRATGRHAGKVSACSREEDVVTCCGLWSFANDASPRPFVRGDVYQQVEVVQLSRRGGFRAVASPDGVPPGYLRRKGWKDGGEQWLKDQVKRCMFYKMTLEQSWEEIYSCDNTHRGSISSRLDEVEVSVTVRRSTALLGGAGAVQGGAPQVFDGVMWFLPAASPAAAAGGGGGLGLDMVVWEKMEWELEKGGWVAGNGDDVERIKRVERHDGLGGHWDKFGCYLLVERFVLTRMDGSVALTYEFRHTDKITTKWE</sequence>
<reference evidence="2" key="1">
    <citation type="journal article" date="2005" name="PLoS Biol.">
        <title>The genomes of Oryza sativa: a history of duplications.</title>
        <authorList>
            <person name="Yu J."/>
            <person name="Wang J."/>
            <person name="Lin W."/>
            <person name="Li S."/>
            <person name="Li H."/>
            <person name="Zhou J."/>
            <person name="Ni P."/>
            <person name="Dong W."/>
            <person name="Hu S."/>
            <person name="Zeng C."/>
            <person name="Zhang J."/>
            <person name="Zhang Y."/>
            <person name="Li R."/>
            <person name="Xu Z."/>
            <person name="Li S."/>
            <person name="Li X."/>
            <person name="Zheng H."/>
            <person name="Cong L."/>
            <person name="Lin L."/>
            <person name="Yin J."/>
            <person name="Geng J."/>
            <person name="Li G."/>
            <person name="Shi J."/>
            <person name="Liu J."/>
            <person name="Lv H."/>
            <person name="Li J."/>
            <person name="Wang J."/>
            <person name="Deng Y."/>
            <person name="Ran L."/>
            <person name="Shi X."/>
            <person name="Wang X."/>
            <person name="Wu Q."/>
            <person name="Li C."/>
            <person name="Ren X."/>
            <person name="Wang J."/>
            <person name="Wang X."/>
            <person name="Li D."/>
            <person name="Liu D."/>
            <person name="Zhang X."/>
            <person name="Ji Z."/>
            <person name="Zhao W."/>
            <person name="Sun Y."/>
            <person name="Zhang Z."/>
            <person name="Bao J."/>
            <person name="Han Y."/>
            <person name="Dong L."/>
            <person name="Ji J."/>
            <person name="Chen P."/>
            <person name="Wu S."/>
            <person name="Liu J."/>
            <person name="Xiao Y."/>
            <person name="Bu D."/>
            <person name="Tan J."/>
            <person name="Yang L."/>
            <person name="Ye C."/>
            <person name="Zhang J."/>
            <person name="Xu J."/>
            <person name="Zhou Y."/>
            <person name="Yu Y."/>
            <person name="Zhang B."/>
            <person name="Zhuang S."/>
            <person name="Wei H."/>
            <person name="Liu B."/>
            <person name="Lei M."/>
            <person name="Yu H."/>
            <person name="Li Y."/>
            <person name="Xu H."/>
            <person name="Wei S."/>
            <person name="He X."/>
            <person name="Fang L."/>
            <person name="Zhang Z."/>
            <person name="Zhang Y."/>
            <person name="Huang X."/>
            <person name="Su Z."/>
            <person name="Tong W."/>
            <person name="Li J."/>
            <person name="Tong Z."/>
            <person name="Li S."/>
            <person name="Ye J."/>
            <person name="Wang L."/>
            <person name="Fang L."/>
            <person name="Lei T."/>
            <person name="Chen C."/>
            <person name="Chen H."/>
            <person name="Xu Z."/>
            <person name="Li H."/>
            <person name="Huang H."/>
            <person name="Zhang F."/>
            <person name="Xu H."/>
            <person name="Li N."/>
            <person name="Zhao C."/>
            <person name="Li S."/>
            <person name="Dong L."/>
            <person name="Huang Y."/>
            <person name="Li L."/>
            <person name="Xi Y."/>
            <person name="Qi Q."/>
            <person name="Li W."/>
            <person name="Zhang B."/>
            <person name="Hu W."/>
            <person name="Zhang Y."/>
            <person name="Tian X."/>
            <person name="Jiao Y."/>
            <person name="Liang X."/>
            <person name="Jin J."/>
            <person name="Gao L."/>
            <person name="Zheng W."/>
            <person name="Hao B."/>
            <person name="Liu S."/>
            <person name="Wang W."/>
            <person name="Yuan L."/>
            <person name="Cao M."/>
            <person name="McDermott J."/>
            <person name="Samudrala R."/>
            <person name="Wang J."/>
            <person name="Wong G.K."/>
            <person name="Yang H."/>
        </authorList>
    </citation>
    <scope>NUCLEOTIDE SEQUENCE [LARGE SCALE GENOMIC DNA]</scope>
</reference>